<dbReference type="PANTHER" id="PTHR33295">
    <property type="entry name" value="ATPASE"/>
    <property type="match status" value="1"/>
</dbReference>
<dbReference type="InterPro" id="IPR027417">
    <property type="entry name" value="P-loop_NTPase"/>
</dbReference>
<evidence type="ECO:0000313" key="5">
    <source>
        <dbReference type="Proteomes" id="UP001211420"/>
    </source>
</evidence>
<dbReference type="Pfam" id="PF13635">
    <property type="entry name" value="DUF4143"/>
    <property type="match status" value="1"/>
</dbReference>
<dbReference type="RefSeq" id="WP_269254206.1">
    <property type="nucleotide sequence ID" value="NZ_JAKHEY010000001.1"/>
</dbReference>
<evidence type="ECO:0000259" key="1">
    <source>
        <dbReference type="Pfam" id="PF13173"/>
    </source>
</evidence>
<gene>
    <name evidence="3" type="ORF">L2772_01445</name>
    <name evidence="4" type="ORF">L2Z99_01430</name>
</gene>
<accession>A0AAW5WWD5</accession>
<reference evidence="3 5" key="2">
    <citation type="submission" date="2022-01" db="EMBL/GenBank/DDBJ databases">
        <title>VMRC isolate genome collection.</title>
        <authorList>
            <person name="France M."/>
            <person name="Rutt L."/>
            <person name="Humphrys M."/>
            <person name="Ravel J."/>
        </authorList>
    </citation>
    <scope>NUCLEOTIDE SEQUENCE [LARGE SCALE GENOMIC DNA]</scope>
    <source>
        <strain evidence="3 5">C0172B4</strain>
    </source>
</reference>
<keyword evidence="4" id="KW-0067">ATP-binding</keyword>
<feature type="domain" description="DUF4143" evidence="2">
    <location>
        <begin position="205"/>
        <end position="351"/>
    </location>
</feature>
<keyword evidence="5" id="KW-1185">Reference proteome</keyword>
<evidence type="ECO:0000259" key="2">
    <source>
        <dbReference type="Pfam" id="PF13635"/>
    </source>
</evidence>
<sequence length="406" mass="47803">MNNVRYVQRTEYLNFLKRHQEKHVIKVVSGVRRSGKSILFLLFREYLKENGIAPEQITTLNFEDMNYEELRNPHKLYKYLIERLIPDRMNYIFLDEIQHVKDFEKVVDSLFIKENVDLYITGSNAYFLSGEIATLLTGRYVQLNMLPLSFKEFIQWHKQNDKFTDNADMFNKYITGSFPYTLFTDTPAEKNEYLRGIYSTIVLTDIVTRLNVQDVPVLEKLIQTLFSSIGSYITINKITNTLKSNGYKSSNQTIDKYLQGILDSLLMYEAKQYDIHGRRLLNSNSKYYSVDLGLRKILLPDHQEDFGHIIENIVYLELKRRYPNVYVGRTGNLEVDFVAIDEQNQISYYQVALTTLDETVLKRELRSLQFIKDSYPKYLLTLDTFNKTANYDGIKKENIIDWLLEG</sequence>
<reference evidence="4" key="1">
    <citation type="submission" date="2022-01" db="EMBL/GenBank/DDBJ databases">
        <title>STING isolate genome collection.</title>
        <authorList>
            <person name="France M."/>
            <person name="Rutt L."/>
            <person name="Humphrys M."/>
            <person name="Ravel J."/>
        </authorList>
    </citation>
    <scope>NUCLEOTIDE SEQUENCE</scope>
    <source>
        <strain evidence="4">C0081E5</strain>
    </source>
</reference>
<dbReference type="InterPro" id="IPR041682">
    <property type="entry name" value="AAA_14"/>
</dbReference>
<evidence type="ECO:0000313" key="6">
    <source>
        <dbReference type="Proteomes" id="UP001211566"/>
    </source>
</evidence>
<feature type="domain" description="AAA" evidence="1">
    <location>
        <begin position="25"/>
        <end position="153"/>
    </location>
</feature>
<dbReference type="Proteomes" id="UP001211420">
    <property type="component" value="Unassembled WGS sequence"/>
</dbReference>
<dbReference type="AlphaFoldDB" id="A0AAW5WWD5"/>
<keyword evidence="4" id="KW-0547">Nucleotide-binding</keyword>
<comment type="caution">
    <text evidence="4">The sequence shown here is derived from an EMBL/GenBank/DDBJ whole genome shotgun (WGS) entry which is preliminary data.</text>
</comment>
<dbReference type="InterPro" id="IPR025420">
    <property type="entry name" value="DUF4143"/>
</dbReference>
<dbReference type="Pfam" id="PF13173">
    <property type="entry name" value="AAA_14"/>
    <property type="match status" value="1"/>
</dbReference>
<evidence type="ECO:0000313" key="3">
    <source>
        <dbReference type="EMBL" id="MCZ3621533.1"/>
    </source>
</evidence>
<dbReference type="GO" id="GO:0005524">
    <property type="term" value="F:ATP binding"/>
    <property type="evidence" value="ECO:0007669"/>
    <property type="project" value="UniProtKB-KW"/>
</dbReference>
<evidence type="ECO:0000313" key="4">
    <source>
        <dbReference type="EMBL" id="MCZ9677744.1"/>
    </source>
</evidence>
<protein>
    <submittedName>
        <fullName evidence="4">ATP-binding protein</fullName>
    </submittedName>
</protein>
<name>A0AAW5WWD5_9LACO</name>
<dbReference type="EMBL" id="JAKHPW010000001">
    <property type="protein sequence ID" value="MCZ3621533.1"/>
    <property type="molecule type" value="Genomic_DNA"/>
</dbReference>
<dbReference type="EMBL" id="JAKHEY010000001">
    <property type="protein sequence ID" value="MCZ9677744.1"/>
    <property type="molecule type" value="Genomic_DNA"/>
</dbReference>
<dbReference type="PANTHER" id="PTHR33295:SF20">
    <property type="entry name" value="ATPASE"/>
    <property type="match status" value="1"/>
</dbReference>
<organism evidence="4 6">
    <name type="scientific">Lactobacillus mulieris</name>
    <dbReference type="NCBI Taxonomy" id="2508708"/>
    <lineage>
        <taxon>Bacteria</taxon>
        <taxon>Bacillati</taxon>
        <taxon>Bacillota</taxon>
        <taxon>Bacilli</taxon>
        <taxon>Lactobacillales</taxon>
        <taxon>Lactobacillaceae</taxon>
        <taxon>Lactobacillus</taxon>
    </lineage>
</organism>
<dbReference type="Proteomes" id="UP001211566">
    <property type="component" value="Unassembled WGS sequence"/>
</dbReference>
<dbReference type="SUPFAM" id="SSF52540">
    <property type="entry name" value="P-loop containing nucleoside triphosphate hydrolases"/>
    <property type="match status" value="1"/>
</dbReference>
<proteinExistence type="predicted"/>